<reference evidence="2" key="2">
    <citation type="journal article" date="2021" name="PeerJ">
        <title>Extensive microbial diversity within the chicken gut microbiome revealed by metagenomics and culture.</title>
        <authorList>
            <person name="Gilroy R."/>
            <person name="Ravi A."/>
            <person name="Getino M."/>
            <person name="Pursley I."/>
            <person name="Horton D.L."/>
            <person name="Alikhan N.F."/>
            <person name="Baker D."/>
            <person name="Gharbi K."/>
            <person name="Hall N."/>
            <person name="Watson M."/>
            <person name="Adriaenssens E.M."/>
            <person name="Foster-Nyarko E."/>
            <person name="Jarju S."/>
            <person name="Secka A."/>
            <person name="Antonio M."/>
            <person name="Oren A."/>
            <person name="Chaudhuri R.R."/>
            <person name="La Ragione R."/>
            <person name="Hildebrand F."/>
            <person name="Pallen M.J."/>
        </authorList>
    </citation>
    <scope>NUCLEOTIDE SEQUENCE</scope>
    <source>
        <strain evidence="2">35461</strain>
    </source>
</reference>
<organism evidence="2 3">
    <name type="scientific">Candidatus Spyradenecus faecavium</name>
    <dbReference type="NCBI Taxonomy" id="2840947"/>
    <lineage>
        <taxon>Bacteria</taxon>
        <taxon>Pseudomonadati</taxon>
        <taxon>Lentisphaerota</taxon>
        <taxon>Lentisphaeria</taxon>
        <taxon>Lentisphaerales</taxon>
        <taxon>Lentisphaeraceae</taxon>
        <taxon>Lentisphaeraceae incertae sedis</taxon>
        <taxon>Candidatus Spyradenecus</taxon>
    </lineage>
</organism>
<reference evidence="2" key="1">
    <citation type="submission" date="2020-10" db="EMBL/GenBank/DDBJ databases">
        <authorList>
            <person name="Gilroy R."/>
        </authorList>
    </citation>
    <scope>NUCLEOTIDE SEQUENCE</scope>
    <source>
        <strain evidence="2">35461</strain>
    </source>
</reference>
<keyword evidence="1" id="KW-0472">Membrane</keyword>
<evidence type="ECO:0000313" key="3">
    <source>
        <dbReference type="Proteomes" id="UP000886845"/>
    </source>
</evidence>
<feature type="transmembrane region" description="Helical" evidence="1">
    <location>
        <begin position="28"/>
        <end position="47"/>
    </location>
</feature>
<dbReference type="EMBL" id="DVOR01000001">
    <property type="protein sequence ID" value="HIV08491.1"/>
    <property type="molecule type" value="Genomic_DNA"/>
</dbReference>
<dbReference type="AlphaFoldDB" id="A0A9D1NKT8"/>
<evidence type="ECO:0000256" key="1">
    <source>
        <dbReference type="SAM" id="Phobius"/>
    </source>
</evidence>
<accession>A0A9D1NKT8</accession>
<dbReference type="NCBIfam" id="TIGR02532">
    <property type="entry name" value="IV_pilin_GFxxxE"/>
    <property type="match status" value="1"/>
</dbReference>
<dbReference type="Pfam" id="PF07963">
    <property type="entry name" value="N_methyl"/>
    <property type="match status" value="1"/>
</dbReference>
<keyword evidence="1" id="KW-1133">Transmembrane helix</keyword>
<proteinExistence type="predicted"/>
<dbReference type="InterPro" id="IPR045584">
    <property type="entry name" value="Pilin-like"/>
</dbReference>
<dbReference type="Proteomes" id="UP000886845">
    <property type="component" value="Unassembled WGS sequence"/>
</dbReference>
<sequence length="296" mass="32220">MRRNATTFLPHAAWRAARAGFTLMELMVVIGIAALLLTISATAFFGASREENLVRSRDQLRDLLLSARQRACIEGAPYVVICYNTTIKITVGSKEETIDQGRFALFRSVGRVWPANGDCLAAPFGFQRDQLSTLAKRERLINLDDPEKEASGGSSQFMRVEAIARDPDRLSDDPDTNNKSVDELNYDYYPTGGDSPETLRLVASKKGGDNDYGFYVARLESDSGETKPFPLGVRATSTFSLPSGYKFDSDRTAFVFLPDGRAREAVSISAATSVGGTGDAPEFSVSVSADGEVDIK</sequence>
<evidence type="ECO:0000313" key="2">
    <source>
        <dbReference type="EMBL" id="HIV08491.1"/>
    </source>
</evidence>
<comment type="caution">
    <text evidence="2">The sequence shown here is derived from an EMBL/GenBank/DDBJ whole genome shotgun (WGS) entry which is preliminary data.</text>
</comment>
<dbReference type="Gene3D" id="3.30.700.10">
    <property type="entry name" value="Glycoprotein, Type 4 Pilin"/>
    <property type="match status" value="1"/>
</dbReference>
<dbReference type="InterPro" id="IPR012902">
    <property type="entry name" value="N_methyl_site"/>
</dbReference>
<protein>
    <submittedName>
        <fullName evidence="2">Prepilin-type N-terminal cleavage/methylation domain-containing protein</fullName>
    </submittedName>
</protein>
<gene>
    <name evidence="2" type="ORF">IAC79_00045</name>
</gene>
<name>A0A9D1NKT8_9BACT</name>
<dbReference type="SUPFAM" id="SSF54523">
    <property type="entry name" value="Pili subunits"/>
    <property type="match status" value="1"/>
</dbReference>
<keyword evidence="1" id="KW-0812">Transmembrane</keyword>